<evidence type="ECO:0000256" key="1">
    <source>
        <dbReference type="SAM" id="MobiDB-lite"/>
    </source>
</evidence>
<feature type="region of interest" description="Disordered" evidence="1">
    <location>
        <begin position="61"/>
        <end position="143"/>
    </location>
</feature>
<dbReference type="Proteomes" id="UP000053342">
    <property type="component" value="Unassembled WGS sequence"/>
</dbReference>
<accession>A0A0D2A9W2</accession>
<reference evidence="2 3" key="1">
    <citation type="submission" date="2015-01" db="EMBL/GenBank/DDBJ databases">
        <title>The Genome Sequence of Exophiala oligosperma CBS72588.</title>
        <authorList>
            <consortium name="The Broad Institute Genomics Platform"/>
            <person name="Cuomo C."/>
            <person name="de Hoog S."/>
            <person name="Gorbushina A."/>
            <person name="Stielow B."/>
            <person name="Teixiera M."/>
            <person name="Abouelleil A."/>
            <person name="Chapman S.B."/>
            <person name="Priest M."/>
            <person name="Young S.K."/>
            <person name="Wortman J."/>
            <person name="Nusbaum C."/>
            <person name="Birren B."/>
        </authorList>
    </citation>
    <scope>NUCLEOTIDE SEQUENCE [LARGE SCALE GENOMIC DNA]</scope>
    <source>
        <strain evidence="2 3">CBS 72588</strain>
    </source>
</reference>
<dbReference type="GeneID" id="27362854"/>
<feature type="region of interest" description="Disordered" evidence="1">
    <location>
        <begin position="1"/>
        <end position="49"/>
    </location>
</feature>
<evidence type="ECO:0000313" key="3">
    <source>
        <dbReference type="Proteomes" id="UP000053342"/>
    </source>
</evidence>
<feature type="compositionally biased region" description="Polar residues" evidence="1">
    <location>
        <begin position="63"/>
        <end position="73"/>
    </location>
</feature>
<sequence>MGRRRRQSGHRQAQLPLLRVEPKPAGSSSTPATFAYRSRHRYSSIPREEFQLRALQHRYNEATAPSSPVSNRSAHSHDSLGHSVSTSYTSHLADARHLSPDPPTPTSSSISTYNSGHHAANGPRRLQQYPSLTSSGTSDPDVQMTDVLGIDVRFSSAETQQYVGTQPQYVSDRGFSPTIHQRYPHMAGPWAPFPFRHEDLYVGEDGVGPSREETVPDDAQTQSSREKRGGRTRPLSPAARKEAGEVRRMGACLRCTIMREKCDLQASCHTCLTKERRKFPKTCIRAHADWARLQSIMFPLELTSSLRRDRLFRYMSKGAFTLSPRQPFKIPLDLGVGTPLQVMVQEFHSLTPEIEYTYRIKEDANGNKIYTQHQVWSPPINVFFKNGEYMRPVQVLKHQINTIFEHVLGDEKSWIDWTMAYFPADEEDFQADILIWIGKYYRKGIEEHGILKAGLSLLWYEHLLLRSFEVPSEARPILAQHLESRRPTDLGEEAEMAPETINRFLKGIILPMAEDAARSVLETLHERMFKMAVNSDLSKARTDIALCLAFVLLIFLGRTQHALILLASTNSTGDTPGGGGGDDDDGKYSLSDAKVKIQEMEDSVTEYLLSFHKYTLSRKSSSTSSKATTRVSSGDDERSAFETHAREFDLVGRLRREVGVKHAGTKPEDMDVGPLNYKTFRHENVRRLCWKLFQNFDVDQSS</sequence>
<protein>
    <recommendedName>
        <fullName evidence="4">Zn(2)-C6 fungal-type domain-containing protein</fullName>
    </recommendedName>
</protein>
<feature type="compositionally biased region" description="Polar residues" evidence="1">
    <location>
        <begin position="128"/>
        <end position="140"/>
    </location>
</feature>
<dbReference type="AlphaFoldDB" id="A0A0D2A9W2"/>
<dbReference type="PANTHER" id="PTHR35392:SF5">
    <property type="entry name" value="ZN(2)-C6 FUNGAL-TYPE DOMAIN-CONTAINING PROTEIN"/>
    <property type="match status" value="1"/>
</dbReference>
<dbReference type="STRING" id="215243.A0A0D2A9W2"/>
<gene>
    <name evidence="2" type="ORF">PV06_10780</name>
</gene>
<organism evidence="2 3">
    <name type="scientific">Exophiala oligosperma</name>
    <dbReference type="NCBI Taxonomy" id="215243"/>
    <lineage>
        <taxon>Eukaryota</taxon>
        <taxon>Fungi</taxon>
        <taxon>Dikarya</taxon>
        <taxon>Ascomycota</taxon>
        <taxon>Pezizomycotina</taxon>
        <taxon>Eurotiomycetes</taxon>
        <taxon>Chaetothyriomycetidae</taxon>
        <taxon>Chaetothyriales</taxon>
        <taxon>Herpotrichiellaceae</taxon>
        <taxon>Exophiala</taxon>
    </lineage>
</organism>
<evidence type="ECO:0008006" key="4">
    <source>
        <dbReference type="Google" id="ProtNLM"/>
    </source>
</evidence>
<dbReference type="VEuPathDB" id="FungiDB:PV06_10780"/>
<dbReference type="EMBL" id="KN847346">
    <property type="protein sequence ID" value="KIW37161.1"/>
    <property type="molecule type" value="Genomic_DNA"/>
</dbReference>
<dbReference type="RefSeq" id="XP_016257377.1">
    <property type="nucleotide sequence ID" value="XM_016412363.1"/>
</dbReference>
<dbReference type="PANTHER" id="PTHR35392">
    <property type="entry name" value="ZN(II)2CYS6 TRANSCRIPTION FACTOR (EUROFUNG)-RELATED-RELATED"/>
    <property type="match status" value="1"/>
</dbReference>
<dbReference type="InterPro" id="IPR052973">
    <property type="entry name" value="Fungal_sec-metab_reg_TF"/>
</dbReference>
<feature type="region of interest" description="Disordered" evidence="1">
    <location>
        <begin position="201"/>
        <end position="242"/>
    </location>
</feature>
<evidence type="ECO:0000313" key="2">
    <source>
        <dbReference type="EMBL" id="KIW37161.1"/>
    </source>
</evidence>
<proteinExistence type="predicted"/>
<name>A0A0D2A9W2_9EURO</name>
<dbReference type="HOGENOM" id="CLU_025396_0_0_1"/>
<dbReference type="OrthoDB" id="4226666at2759"/>
<keyword evidence="3" id="KW-1185">Reference proteome</keyword>